<evidence type="ECO:0000313" key="3">
    <source>
        <dbReference type="Proteomes" id="UP001167796"/>
    </source>
</evidence>
<proteinExistence type="predicted"/>
<keyword evidence="3" id="KW-1185">Reference proteome</keyword>
<protein>
    <recommendedName>
        <fullName evidence="4">DUF1735 domain-containing protein</fullName>
    </recommendedName>
</protein>
<dbReference type="PROSITE" id="PS51257">
    <property type="entry name" value="PROKAR_LIPOPROTEIN"/>
    <property type="match status" value="1"/>
</dbReference>
<evidence type="ECO:0000313" key="2">
    <source>
        <dbReference type="EMBL" id="MDO7845124.1"/>
    </source>
</evidence>
<dbReference type="RefSeq" id="WP_305009802.1">
    <property type="nucleotide sequence ID" value="NZ_JAUQSX010000001.1"/>
</dbReference>
<keyword evidence="1" id="KW-0732">Signal</keyword>
<name>A0ABT9A5M1_9BACT</name>
<evidence type="ECO:0008006" key="4">
    <source>
        <dbReference type="Google" id="ProtNLM"/>
    </source>
</evidence>
<organism evidence="2 3">
    <name type="scientific">Hymenobacter mellowenesis</name>
    <dbReference type="NCBI Taxonomy" id="3063995"/>
    <lineage>
        <taxon>Bacteria</taxon>
        <taxon>Pseudomonadati</taxon>
        <taxon>Bacteroidota</taxon>
        <taxon>Cytophagia</taxon>
        <taxon>Cytophagales</taxon>
        <taxon>Hymenobacteraceae</taxon>
        <taxon>Hymenobacter</taxon>
    </lineage>
</organism>
<gene>
    <name evidence="2" type="ORF">Q5H92_02060</name>
</gene>
<dbReference type="Proteomes" id="UP001167796">
    <property type="component" value="Unassembled WGS sequence"/>
</dbReference>
<comment type="caution">
    <text evidence="2">The sequence shown here is derived from an EMBL/GenBank/DDBJ whole genome shotgun (WGS) entry which is preliminary data.</text>
</comment>
<sequence length="173" mass="19048">MKKILLLAPLLLFLAVVGCKKVDQLLTFTVDTSQSVVIPGYFVNAQLPAVTVTTNSADSFKNNKTSKDKVKDVYLDQMVLTVTNPANSNFDFLNKLDVFINTPNTNNKILLASITNVPRGVNTIKLTPTTARLDEYLKADTYQLTVNATLNGFNANDFTVRSDARFKVTADPL</sequence>
<feature type="chain" id="PRO_5046116510" description="DUF1735 domain-containing protein" evidence="1">
    <location>
        <begin position="22"/>
        <end position="173"/>
    </location>
</feature>
<accession>A0ABT9A5M1</accession>
<feature type="signal peptide" evidence="1">
    <location>
        <begin position="1"/>
        <end position="21"/>
    </location>
</feature>
<dbReference type="EMBL" id="JAUQSX010000001">
    <property type="protein sequence ID" value="MDO7845124.1"/>
    <property type="molecule type" value="Genomic_DNA"/>
</dbReference>
<evidence type="ECO:0000256" key="1">
    <source>
        <dbReference type="SAM" id="SignalP"/>
    </source>
</evidence>
<reference evidence="2" key="1">
    <citation type="submission" date="2023-07" db="EMBL/GenBank/DDBJ databases">
        <authorList>
            <person name="Kim M.K."/>
        </authorList>
    </citation>
    <scope>NUCLEOTIDE SEQUENCE</scope>
    <source>
        <strain evidence="2">M29</strain>
    </source>
</reference>